<feature type="signal peptide" evidence="2">
    <location>
        <begin position="1"/>
        <end position="21"/>
    </location>
</feature>
<sequence>MRKTLLMAALFTVAGVPITFAGEGEYYRGTQLALGFMPVDHVVTDGPRWKHSEIPRMPTSRDNRLPNDDLRGIR</sequence>
<evidence type="ECO:0000313" key="4">
    <source>
        <dbReference type="Proteomes" id="UP000601041"/>
    </source>
</evidence>
<organism evidence="3 4">
    <name type="scientific">Pseudorhizobium halotolerans</name>
    <dbReference type="NCBI Taxonomy" id="1233081"/>
    <lineage>
        <taxon>Bacteria</taxon>
        <taxon>Pseudomonadati</taxon>
        <taxon>Pseudomonadota</taxon>
        <taxon>Alphaproteobacteria</taxon>
        <taxon>Hyphomicrobiales</taxon>
        <taxon>Rhizobiaceae</taxon>
        <taxon>Rhizobium/Agrobacterium group</taxon>
        <taxon>Pseudorhizobium</taxon>
    </lineage>
</organism>
<comment type="caution">
    <text evidence="3">The sequence shown here is derived from an EMBL/GenBank/DDBJ whole genome shotgun (WGS) entry which is preliminary data.</text>
</comment>
<proteinExistence type="predicted"/>
<feature type="chain" id="PRO_5045314846" evidence="2">
    <location>
        <begin position="22"/>
        <end position="74"/>
    </location>
</feature>
<evidence type="ECO:0000256" key="2">
    <source>
        <dbReference type="SAM" id="SignalP"/>
    </source>
</evidence>
<accession>A0ABM8PWK1</accession>
<gene>
    <name evidence="3" type="ORF">RHAB21_04410</name>
</gene>
<dbReference type="EMBL" id="CABFWE030000011">
    <property type="protein sequence ID" value="CAD7052181.1"/>
    <property type="molecule type" value="Genomic_DNA"/>
</dbReference>
<evidence type="ECO:0000313" key="3">
    <source>
        <dbReference type="EMBL" id="CAD7052181.1"/>
    </source>
</evidence>
<reference evidence="3 4" key="1">
    <citation type="submission" date="2020-11" db="EMBL/GenBank/DDBJ databases">
        <authorList>
            <person name="Lassalle F."/>
        </authorList>
    </citation>
    <scope>NUCLEOTIDE SEQUENCE [LARGE SCALE GENOMIC DNA]</scope>
    <source>
        <strain evidence="3 4">AB21</strain>
    </source>
</reference>
<protein>
    <submittedName>
        <fullName evidence="3">Uncharacterized protein</fullName>
    </submittedName>
</protein>
<dbReference type="RefSeq" id="WP_142589499.1">
    <property type="nucleotide sequence ID" value="NZ_CABFWE030000011.1"/>
</dbReference>
<name>A0ABM8PWK1_9HYPH</name>
<evidence type="ECO:0000256" key="1">
    <source>
        <dbReference type="SAM" id="MobiDB-lite"/>
    </source>
</evidence>
<feature type="region of interest" description="Disordered" evidence="1">
    <location>
        <begin position="48"/>
        <end position="74"/>
    </location>
</feature>
<keyword evidence="2" id="KW-0732">Signal</keyword>
<dbReference type="Proteomes" id="UP000601041">
    <property type="component" value="Unassembled WGS sequence"/>
</dbReference>
<keyword evidence="4" id="KW-1185">Reference proteome</keyword>